<keyword evidence="4 9" id="KW-0472">Membrane</keyword>
<evidence type="ECO:0000256" key="7">
    <source>
        <dbReference type="ARBA" id="ARBA00041910"/>
    </source>
</evidence>
<accession>A0A078A4N7</accession>
<feature type="region of interest" description="Disordered" evidence="8">
    <location>
        <begin position="384"/>
        <end position="405"/>
    </location>
</feature>
<feature type="transmembrane region" description="Helical" evidence="9">
    <location>
        <begin position="189"/>
        <end position="213"/>
    </location>
</feature>
<dbReference type="Pfam" id="PF05978">
    <property type="entry name" value="UNC-93"/>
    <property type="match status" value="1"/>
</dbReference>
<dbReference type="InterPro" id="IPR010291">
    <property type="entry name" value="Ion_channel_UNC-93"/>
</dbReference>
<feature type="transmembrane region" description="Helical" evidence="9">
    <location>
        <begin position="233"/>
        <end position="256"/>
    </location>
</feature>
<evidence type="ECO:0000256" key="3">
    <source>
        <dbReference type="ARBA" id="ARBA00022989"/>
    </source>
</evidence>
<feature type="transmembrane region" description="Helical" evidence="9">
    <location>
        <begin position="41"/>
        <end position="64"/>
    </location>
</feature>
<keyword evidence="2 9" id="KW-0812">Transmembrane</keyword>
<dbReference type="InterPro" id="IPR020846">
    <property type="entry name" value="MFS_dom"/>
</dbReference>
<evidence type="ECO:0000256" key="6">
    <source>
        <dbReference type="ARBA" id="ARBA00040302"/>
    </source>
</evidence>
<name>A0A078A4N7_STYLE</name>
<keyword evidence="12" id="KW-1185">Reference proteome</keyword>
<keyword evidence="3 9" id="KW-1133">Transmembrane helix</keyword>
<dbReference type="Gene3D" id="1.20.1250.20">
    <property type="entry name" value="MFS general substrate transporter like domains"/>
    <property type="match status" value="1"/>
</dbReference>
<evidence type="ECO:0000256" key="8">
    <source>
        <dbReference type="SAM" id="MobiDB-lite"/>
    </source>
</evidence>
<feature type="compositionally biased region" description="Basic and acidic residues" evidence="8">
    <location>
        <begin position="384"/>
        <end position="399"/>
    </location>
</feature>
<keyword evidence="5" id="KW-0325">Glycoprotein</keyword>
<feature type="transmembrane region" description="Helical" evidence="9">
    <location>
        <begin position="321"/>
        <end position="341"/>
    </location>
</feature>
<dbReference type="InterPro" id="IPR036259">
    <property type="entry name" value="MFS_trans_sf"/>
</dbReference>
<dbReference type="PROSITE" id="PS50850">
    <property type="entry name" value="MFS"/>
    <property type="match status" value="1"/>
</dbReference>
<dbReference type="PANTHER" id="PTHR23294">
    <property type="entry name" value="ET TRANSLATION PRODUCT-RELATED"/>
    <property type="match status" value="1"/>
</dbReference>
<feature type="transmembrane region" description="Helical" evidence="9">
    <location>
        <begin position="7"/>
        <end position="26"/>
    </location>
</feature>
<evidence type="ECO:0000256" key="1">
    <source>
        <dbReference type="ARBA" id="ARBA00004141"/>
    </source>
</evidence>
<evidence type="ECO:0000256" key="5">
    <source>
        <dbReference type="ARBA" id="ARBA00023180"/>
    </source>
</evidence>
<protein>
    <recommendedName>
        <fullName evidence="6">UNC93-like protein MFSD11</fullName>
    </recommendedName>
    <alternativeName>
        <fullName evidence="7">Major facilitator superfamily domain-containing protein 11</fullName>
    </alternativeName>
</protein>
<evidence type="ECO:0000259" key="10">
    <source>
        <dbReference type="PROSITE" id="PS50850"/>
    </source>
</evidence>
<feature type="transmembrane region" description="Helical" evidence="9">
    <location>
        <begin position="268"/>
        <end position="301"/>
    </location>
</feature>
<dbReference type="InterPro" id="IPR051617">
    <property type="entry name" value="UNC-93-like_regulator"/>
</dbReference>
<dbReference type="AlphaFoldDB" id="A0A078A4N7"/>
<evidence type="ECO:0000256" key="9">
    <source>
        <dbReference type="SAM" id="Phobius"/>
    </source>
</evidence>
<feature type="transmembrane region" description="Helical" evidence="9">
    <location>
        <begin position="353"/>
        <end position="375"/>
    </location>
</feature>
<dbReference type="OrthoDB" id="289546at2759"/>
<dbReference type="Proteomes" id="UP000039865">
    <property type="component" value="Unassembled WGS sequence"/>
</dbReference>
<proteinExistence type="predicted"/>
<dbReference type="SUPFAM" id="SSF103473">
    <property type="entry name" value="MFS general substrate transporter"/>
    <property type="match status" value="1"/>
</dbReference>
<evidence type="ECO:0000256" key="2">
    <source>
        <dbReference type="ARBA" id="ARBA00022692"/>
    </source>
</evidence>
<feature type="transmembrane region" description="Helical" evidence="9">
    <location>
        <begin position="111"/>
        <end position="130"/>
    </location>
</feature>
<evidence type="ECO:0000256" key="4">
    <source>
        <dbReference type="ARBA" id="ARBA00023136"/>
    </source>
</evidence>
<comment type="subcellular location">
    <subcellularLocation>
        <location evidence="1">Membrane</location>
        <topology evidence="1">Multi-pass membrane protein</topology>
    </subcellularLocation>
</comment>
<gene>
    <name evidence="11" type="primary">Contig16572.g17645</name>
    <name evidence="11" type="ORF">STYLEM_5469</name>
</gene>
<dbReference type="GO" id="GO:0022857">
    <property type="term" value="F:transmembrane transporter activity"/>
    <property type="evidence" value="ECO:0007669"/>
    <property type="project" value="InterPro"/>
</dbReference>
<dbReference type="EMBL" id="CCKQ01005305">
    <property type="protein sequence ID" value="CDW76468.1"/>
    <property type="molecule type" value="Genomic_DNA"/>
</dbReference>
<evidence type="ECO:0000313" key="11">
    <source>
        <dbReference type="EMBL" id="CDW76468.1"/>
    </source>
</evidence>
<feature type="transmembrane region" description="Helical" evidence="9">
    <location>
        <begin position="85"/>
        <end position="105"/>
    </location>
</feature>
<dbReference type="InParanoid" id="A0A078A4N7"/>
<reference evidence="11 12" key="1">
    <citation type="submission" date="2014-06" db="EMBL/GenBank/DDBJ databases">
        <authorList>
            <person name="Swart Estienne"/>
        </authorList>
    </citation>
    <scope>NUCLEOTIDE SEQUENCE [LARGE SCALE GENOMIC DNA]</scope>
    <source>
        <strain evidence="11 12">130c</strain>
    </source>
</reference>
<dbReference type="PANTHER" id="PTHR23294:SF0">
    <property type="entry name" value="UNC93-LIKE PROTEIN MFSD11"/>
    <property type="match status" value="1"/>
</dbReference>
<organism evidence="11 12">
    <name type="scientific">Stylonychia lemnae</name>
    <name type="common">Ciliate</name>
    <dbReference type="NCBI Taxonomy" id="5949"/>
    <lineage>
        <taxon>Eukaryota</taxon>
        <taxon>Sar</taxon>
        <taxon>Alveolata</taxon>
        <taxon>Ciliophora</taxon>
        <taxon>Intramacronucleata</taxon>
        <taxon>Spirotrichea</taxon>
        <taxon>Stichotrichia</taxon>
        <taxon>Sporadotrichida</taxon>
        <taxon>Oxytrichidae</taxon>
        <taxon>Stylonychinae</taxon>
        <taxon>Stylonychia</taxon>
    </lineage>
</organism>
<sequence>MGTKLSLVVGGVCYFFWVFCFLAPSFKSQFPDSDSFIFNRGFITFLLFFTATINGFGAGILWVAQGQYVSDCASDKNKGFFFSYFWAWFMSSQIIGNLLAALILGNFEQSTFYIIVSVAAFLGAMIFLLLRRPKKLNLHLSQGPNGEEIKRDSDSIQLLSSDQVANEKPQSSFLEDIRQTVKLMFSRKMVLVIPLIVWSAMSLAAQSGCFVVMMNTTMKEDYPLWSDSKKLEYSLFAMVPLGLGEVMGGFAHGFVADRYGQRAGVLYLMAITAVSFAISFAYIGIWSFSVLTFFVTFAWGIQDSGLNNLLNCVLGFEFESNIIPFSILKFLQSLANFIFLVIESFLNEKIDFLIYFIAIGIFCYFSLTIMLFFPFKAKKEDNEKLQKEEERESLNDLKESGLTQE</sequence>
<feature type="domain" description="Major facilitator superfamily (MFS) profile" evidence="10">
    <location>
        <begin position="1"/>
        <end position="378"/>
    </location>
</feature>
<dbReference type="GO" id="GO:0016020">
    <property type="term" value="C:membrane"/>
    <property type="evidence" value="ECO:0007669"/>
    <property type="project" value="UniProtKB-SubCell"/>
</dbReference>
<evidence type="ECO:0000313" key="12">
    <source>
        <dbReference type="Proteomes" id="UP000039865"/>
    </source>
</evidence>